<evidence type="ECO:0000313" key="1">
    <source>
        <dbReference type="EMBL" id="MFD1322258.1"/>
    </source>
</evidence>
<dbReference type="RefSeq" id="WP_377570970.1">
    <property type="nucleotide sequence ID" value="NZ_JBHTMP010000018.1"/>
</dbReference>
<comment type="caution">
    <text evidence="1">The sequence shown here is derived from an EMBL/GenBank/DDBJ whole genome shotgun (WGS) entry which is preliminary data.</text>
</comment>
<evidence type="ECO:0000313" key="2">
    <source>
        <dbReference type="Proteomes" id="UP001597260"/>
    </source>
</evidence>
<dbReference type="EMBL" id="JBHTMP010000018">
    <property type="protein sequence ID" value="MFD1322258.1"/>
    <property type="molecule type" value="Genomic_DNA"/>
</dbReference>
<accession>A0ABW3YEX9</accession>
<sequence>MEVVLRRGPGDGQVVSATGETVVWRACLYERTNDWAWARGADRRVYEHRPDCCEPYGRGSEDRCE</sequence>
<reference evidence="2" key="1">
    <citation type="journal article" date="2019" name="Int. J. Syst. Evol. Microbiol.">
        <title>The Global Catalogue of Microorganisms (GCM) 10K type strain sequencing project: providing services to taxonomists for standard genome sequencing and annotation.</title>
        <authorList>
            <consortium name="The Broad Institute Genomics Platform"/>
            <consortium name="The Broad Institute Genome Sequencing Center for Infectious Disease"/>
            <person name="Wu L."/>
            <person name="Ma J."/>
        </authorList>
    </citation>
    <scope>NUCLEOTIDE SEQUENCE [LARGE SCALE GENOMIC DNA]</scope>
    <source>
        <strain evidence="2">JCM 31037</strain>
    </source>
</reference>
<gene>
    <name evidence="1" type="ORF">ACFQ4H_14265</name>
</gene>
<protein>
    <submittedName>
        <fullName evidence="1">Uncharacterized protein</fullName>
    </submittedName>
</protein>
<keyword evidence="2" id="KW-1185">Reference proteome</keyword>
<organism evidence="1 2">
    <name type="scientific">Micromonospora sonneratiae</name>
    <dbReference type="NCBI Taxonomy" id="1184706"/>
    <lineage>
        <taxon>Bacteria</taxon>
        <taxon>Bacillati</taxon>
        <taxon>Actinomycetota</taxon>
        <taxon>Actinomycetes</taxon>
        <taxon>Micromonosporales</taxon>
        <taxon>Micromonosporaceae</taxon>
        <taxon>Micromonospora</taxon>
    </lineage>
</organism>
<name>A0ABW3YEX9_9ACTN</name>
<dbReference type="Proteomes" id="UP001597260">
    <property type="component" value="Unassembled WGS sequence"/>
</dbReference>
<proteinExistence type="predicted"/>